<protein>
    <recommendedName>
        <fullName evidence="9">4,4'-diaponeurosporenoate glycosyltransferase</fullName>
    </recommendedName>
</protein>
<evidence type="ECO:0000256" key="2">
    <source>
        <dbReference type="ARBA" id="ARBA00022475"/>
    </source>
</evidence>
<comment type="subcellular location">
    <subcellularLocation>
        <location evidence="1">Cell membrane</location>
    </subcellularLocation>
</comment>
<evidence type="ECO:0000256" key="8">
    <source>
        <dbReference type="ARBA" id="ARBA00038120"/>
    </source>
</evidence>
<evidence type="ECO:0000259" key="10">
    <source>
        <dbReference type="Pfam" id="PF00535"/>
    </source>
</evidence>
<name>A0A4Y3NDL2_PAEAU</name>
<evidence type="ECO:0000256" key="7">
    <source>
        <dbReference type="ARBA" id="ARBA00037904"/>
    </source>
</evidence>
<dbReference type="EMBL" id="BJMD01000011">
    <property type="protein sequence ID" value="GEB19257.1"/>
    <property type="molecule type" value="Genomic_DNA"/>
</dbReference>
<dbReference type="PANTHER" id="PTHR43646:SF2">
    <property type="entry name" value="GLYCOSYLTRANSFERASE 2-LIKE DOMAIN-CONTAINING PROTEIN"/>
    <property type="match status" value="1"/>
</dbReference>
<dbReference type="InterPro" id="IPR001173">
    <property type="entry name" value="Glyco_trans_2-like"/>
</dbReference>
<reference evidence="11 12" key="1">
    <citation type="submission" date="2019-06" db="EMBL/GenBank/DDBJ databases">
        <title>Whole genome shotgun sequence of Paenarthrobacter aurescens NBRC 12136.</title>
        <authorList>
            <person name="Hosoyama A."/>
            <person name="Uohara A."/>
            <person name="Ohji S."/>
            <person name="Ichikawa N."/>
        </authorList>
    </citation>
    <scope>NUCLEOTIDE SEQUENCE [LARGE SCALE GENOMIC DNA]</scope>
    <source>
        <strain evidence="11 12">NBRC 12136</strain>
    </source>
</reference>
<gene>
    <name evidence="11" type="ORF">AAU01_20120</name>
</gene>
<comment type="pathway">
    <text evidence="7">Carotenoid biosynthesis; staphyloxanthin biosynthesis; staphyloxanthin from farnesyl diphosphate: step 4/5.</text>
</comment>
<comment type="caution">
    <text evidence="11">The sequence shown here is derived from an EMBL/GenBank/DDBJ whole genome shotgun (WGS) entry which is preliminary data.</text>
</comment>
<keyword evidence="4" id="KW-0808">Transferase</keyword>
<keyword evidence="5" id="KW-0472">Membrane</keyword>
<dbReference type="Gene3D" id="3.90.550.10">
    <property type="entry name" value="Spore Coat Polysaccharide Biosynthesis Protein SpsA, Chain A"/>
    <property type="match status" value="1"/>
</dbReference>
<dbReference type="Pfam" id="PF00535">
    <property type="entry name" value="Glycos_transf_2"/>
    <property type="match status" value="1"/>
</dbReference>
<dbReference type="SUPFAM" id="SSF53448">
    <property type="entry name" value="Nucleotide-diphospho-sugar transferases"/>
    <property type="match status" value="1"/>
</dbReference>
<dbReference type="GeneID" id="97301026"/>
<dbReference type="AlphaFoldDB" id="A0A4Y3NDL2"/>
<comment type="similarity">
    <text evidence="8">Belongs to the glycosyltransferase 2 family. CrtQ subfamily.</text>
</comment>
<sequence>MTVSHPSGAVIIPAHNEAGVIGRTLEALREVIDWGTVDVVVACNGCMDSTAAIASRCQGVRVVEVSEASKPAALNAADLATHRWPRLYLDADIEVSAPALRAVFVALEGDALLAARPAYRYDTEGASVLVRAYYRARTRIPGNSGGLWGAGAYALSFSGHERMGTFPALTGDDYYVDRLFSAQEKAVLPTEPVVVRTPRTCAALLSVLRRTYRGNAELDGASGDSSTGRTVRELLASVRGPLSAFDAAVYVVFAGAGRRRPLFGRKARPGWERDESSR</sequence>
<dbReference type="Proteomes" id="UP000317715">
    <property type="component" value="Unassembled WGS sequence"/>
</dbReference>
<evidence type="ECO:0000256" key="5">
    <source>
        <dbReference type="ARBA" id="ARBA00023136"/>
    </source>
</evidence>
<feature type="domain" description="Glycosyltransferase 2-like" evidence="10">
    <location>
        <begin position="10"/>
        <end position="124"/>
    </location>
</feature>
<dbReference type="GO" id="GO:0016757">
    <property type="term" value="F:glycosyltransferase activity"/>
    <property type="evidence" value="ECO:0007669"/>
    <property type="project" value="UniProtKB-KW"/>
</dbReference>
<dbReference type="OrthoDB" id="9771846at2"/>
<keyword evidence="12" id="KW-1185">Reference proteome</keyword>
<accession>A0A4Y3NDL2</accession>
<evidence type="ECO:0000313" key="11">
    <source>
        <dbReference type="EMBL" id="GEB19257.1"/>
    </source>
</evidence>
<evidence type="ECO:0000313" key="12">
    <source>
        <dbReference type="Proteomes" id="UP000317715"/>
    </source>
</evidence>
<dbReference type="RefSeq" id="WP_141283497.1">
    <property type="nucleotide sequence ID" value="NZ_BAAAWK010000001.1"/>
</dbReference>
<keyword evidence="2" id="KW-1003">Cell membrane</keyword>
<comment type="function">
    <text evidence="6">Catalyzes the glycosylation of 4,4'-diaponeurosporenoate, i.e. the esterification of glucose at the C1'' position with the carboxyl group of 4,4'-diaponeurosporenic acid, to form glycosyl-4,4'-diaponeurosporenoate. This is a step in the biosynthesis of staphyloxanthin, an orange pigment present in most staphylococci strains.</text>
</comment>
<organism evidence="11 12">
    <name type="scientific">Paenarthrobacter aurescens</name>
    <name type="common">Arthrobacter aurescens</name>
    <dbReference type="NCBI Taxonomy" id="43663"/>
    <lineage>
        <taxon>Bacteria</taxon>
        <taxon>Bacillati</taxon>
        <taxon>Actinomycetota</taxon>
        <taxon>Actinomycetes</taxon>
        <taxon>Micrococcales</taxon>
        <taxon>Micrococcaceae</taxon>
        <taxon>Paenarthrobacter</taxon>
    </lineage>
</organism>
<evidence type="ECO:0000256" key="6">
    <source>
        <dbReference type="ARBA" id="ARBA00037281"/>
    </source>
</evidence>
<dbReference type="InterPro" id="IPR029044">
    <property type="entry name" value="Nucleotide-diphossugar_trans"/>
</dbReference>
<dbReference type="GO" id="GO:0005886">
    <property type="term" value="C:plasma membrane"/>
    <property type="evidence" value="ECO:0007669"/>
    <property type="project" value="UniProtKB-SubCell"/>
</dbReference>
<evidence type="ECO:0000256" key="4">
    <source>
        <dbReference type="ARBA" id="ARBA00022679"/>
    </source>
</evidence>
<dbReference type="PANTHER" id="PTHR43646">
    <property type="entry name" value="GLYCOSYLTRANSFERASE"/>
    <property type="match status" value="1"/>
</dbReference>
<keyword evidence="3" id="KW-0328">Glycosyltransferase</keyword>
<proteinExistence type="inferred from homology"/>
<evidence type="ECO:0000256" key="9">
    <source>
        <dbReference type="ARBA" id="ARBA00040345"/>
    </source>
</evidence>
<evidence type="ECO:0000256" key="3">
    <source>
        <dbReference type="ARBA" id="ARBA00022676"/>
    </source>
</evidence>
<evidence type="ECO:0000256" key="1">
    <source>
        <dbReference type="ARBA" id="ARBA00004236"/>
    </source>
</evidence>